<protein>
    <recommendedName>
        <fullName evidence="7">SLC26A/SulP transporter domain-containing protein</fullName>
    </recommendedName>
</protein>
<keyword evidence="9" id="KW-1185">Reference proteome</keyword>
<keyword evidence="3 6" id="KW-1133">Transmembrane helix</keyword>
<dbReference type="PANTHER" id="PTHR11814">
    <property type="entry name" value="SULFATE TRANSPORTER"/>
    <property type="match status" value="1"/>
</dbReference>
<evidence type="ECO:0000313" key="8">
    <source>
        <dbReference type="EMBL" id="GAV05632.1"/>
    </source>
</evidence>
<feature type="transmembrane region" description="Helical" evidence="6">
    <location>
        <begin position="207"/>
        <end position="232"/>
    </location>
</feature>
<feature type="transmembrane region" description="Helical" evidence="6">
    <location>
        <begin position="238"/>
        <end position="255"/>
    </location>
</feature>
<feature type="transmembrane region" description="Helical" evidence="6">
    <location>
        <begin position="573"/>
        <end position="592"/>
    </location>
</feature>
<evidence type="ECO:0000259" key="7">
    <source>
        <dbReference type="Pfam" id="PF00916"/>
    </source>
</evidence>
<feature type="transmembrane region" description="Helical" evidence="6">
    <location>
        <begin position="460"/>
        <end position="484"/>
    </location>
</feature>
<proteinExistence type="predicted"/>
<evidence type="ECO:0000256" key="6">
    <source>
        <dbReference type="SAM" id="Phobius"/>
    </source>
</evidence>
<feature type="transmembrane region" description="Helical" evidence="6">
    <location>
        <begin position="417"/>
        <end position="434"/>
    </location>
</feature>
<feature type="transmembrane region" description="Helical" evidence="6">
    <location>
        <begin position="287"/>
        <end position="305"/>
    </location>
</feature>
<dbReference type="AlphaFoldDB" id="A0A1D1VVZ1"/>
<dbReference type="GO" id="GO:0016020">
    <property type="term" value="C:membrane"/>
    <property type="evidence" value="ECO:0007669"/>
    <property type="project" value="UniProtKB-SubCell"/>
</dbReference>
<feature type="transmembrane region" description="Helical" evidence="6">
    <location>
        <begin position="604"/>
        <end position="637"/>
    </location>
</feature>
<evidence type="ECO:0000256" key="5">
    <source>
        <dbReference type="SAM" id="MobiDB-lite"/>
    </source>
</evidence>
<evidence type="ECO:0000313" key="9">
    <source>
        <dbReference type="Proteomes" id="UP000186922"/>
    </source>
</evidence>
<name>A0A1D1VVZ1_RAMVA</name>
<comment type="caution">
    <text evidence="8">The sequence shown here is derived from an EMBL/GenBank/DDBJ whole genome shotgun (WGS) entry which is preliminary data.</text>
</comment>
<dbReference type="GO" id="GO:0055085">
    <property type="term" value="P:transmembrane transport"/>
    <property type="evidence" value="ECO:0007669"/>
    <property type="project" value="InterPro"/>
</dbReference>
<dbReference type="InterPro" id="IPR001902">
    <property type="entry name" value="SLC26A/SulP_fam"/>
</dbReference>
<evidence type="ECO:0000256" key="1">
    <source>
        <dbReference type="ARBA" id="ARBA00004141"/>
    </source>
</evidence>
<dbReference type="STRING" id="947166.A0A1D1VVZ1"/>
<accession>A0A1D1VVZ1</accession>
<evidence type="ECO:0000256" key="3">
    <source>
        <dbReference type="ARBA" id="ARBA00022989"/>
    </source>
</evidence>
<feature type="transmembrane region" description="Helical" evidence="6">
    <location>
        <begin position="505"/>
        <end position="526"/>
    </location>
</feature>
<dbReference type="Proteomes" id="UP000186922">
    <property type="component" value="Unassembled WGS sequence"/>
</dbReference>
<feature type="transmembrane region" description="Helical" evidence="6">
    <location>
        <begin position="262"/>
        <end position="281"/>
    </location>
</feature>
<feature type="domain" description="SLC26A/SulP transporter" evidence="7">
    <location>
        <begin position="208"/>
        <end position="609"/>
    </location>
</feature>
<keyword evidence="2 6" id="KW-0812">Transmembrane</keyword>
<feature type="transmembrane region" description="Helical" evidence="6">
    <location>
        <begin position="317"/>
        <end position="335"/>
    </location>
</feature>
<comment type="subcellular location">
    <subcellularLocation>
        <location evidence="1">Membrane</location>
        <topology evidence="1">Multi-pass membrane protein</topology>
    </subcellularLocation>
</comment>
<feature type="region of interest" description="Disordered" evidence="5">
    <location>
        <begin position="772"/>
        <end position="806"/>
    </location>
</feature>
<reference evidence="8 9" key="1">
    <citation type="journal article" date="2016" name="Nat. Commun.">
        <title>Extremotolerant tardigrade genome and improved radiotolerance of human cultured cells by tardigrade-unique protein.</title>
        <authorList>
            <person name="Hashimoto T."/>
            <person name="Horikawa D.D."/>
            <person name="Saito Y."/>
            <person name="Kuwahara H."/>
            <person name="Kozuka-Hata H."/>
            <person name="Shin-I T."/>
            <person name="Minakuchi Y."/>
            <person name="Ohishi K."/>
            <person name="Motoyama A."/>
            <person name="Aizu T."/>
            <person name="Enomoto A."/>
            <person name="Kondo K."/>
            <person name="Tanaka S."/>
            <person name="Hara Y."/>
            <person name="Koshikawa S."/>
            <person name="Sagara H."/>
            <person name="Miura T."/>
            <person name="Yokobori S."/>
            <person name="Miyagawa K."/>
            <person name="Suzuki Y."/>
            <person name="Kubo T."/>
            <person name="Oyama M."/>
            <person name="Kohara Y."/>
            <person name="Fujiyama A."/>
            <person name="Arakawa K."/>
            <person name="Katayama T."/>
            <person name="Toyoda A."/>
            <person name="Kunieda T."/>
        </authorList>
    </citation>
    <scope>NUCLEOTIDE SEQUENCE [LARGE SCALE GENOMIC DNA]</scope>
    <source>
        <strain evidence="8 9">YOKOZUNA-1</strain>
    </source>
</reference>
<dbReference type="EMBL" id="BDGG01000012">
    <property type="protein sequence ID" value="GAV05632.1"/>
    <property type="molecule type" value="Genomic_DNA"/>
</dbReference>
<feature type="region of interest" description="Disordered" evidence="5">
    <location>
        <begin position="133"/>
        <end position="154"/>
    </location>
</feature>
<evidence type="ECO:0000256" key="2">
    <source>
        <dbReference type="ARBA" id="ARBA00022692"/>
    </source>
</evidence>
<feature type="transmembrane region" description="Helical" evidence="6">
    <location>
        <begin position="546"/>
        <end position="566"/>
    </location>
</feature>
<keyword evidence="4 6" id="KW-0472">Membrane</keyword>
<evidence type="ECO:0000256" key="4">
    <source>
        <dbReference type="ARBA" id="ARBA00023136"/>
    </source>
</evidence>
<dbReference type="InterPro" id="IPR011547">
    <property type="entry name" value="SLC26A/SulP_dom"/>
</dbReference>
<dbReference type="Pfam" id="PF00916">
    <property type="entry name" value="Sulfate_transp"/>
    <property type="match status" value="1"/>
</dbReference>
<feature type="compositionally biased region" description="Basic and acidic residues" evidence="5">
    <location>
        <begin position="793"/>
        <end position="806"/>
    </location>
</feature>
<feature type="compositionally biased region" description="Polar residues" evidence="5">
    <location>
        <begin position="13"/>
        <end position="22"/>
    </location>
</feature>
<sequence>MTVLNCSGRRGTTDSNASSENVDTFGDENDEHFKPVIRFFQSPGEDLLVQEVKDDPRTRRQSVAQLQRIQNASVGMLPSAMAKARRRSSIHRPNLQYSSPDFQADLEKHEWDTARNHVIEDPEAQYELDRLKRSEIPEIPEEAETKDDLGYDRPPVGPAEKEEFFRFGGPVTLADLKEEVGEFCTFESVKRKIPIIERILTYKKEDIVGDVVAGLTVGLAVIPGCLAYASIADVNLKYGLYSAFMGPLIYALLGTSKDVTCAVGPTAILSLLTGAFIRRDVGDPGEWAALLCFFAGCVQLTMGFLRLGFLINFLSTPVVSGFTQAAVIVIILSQVKNLMGVKFGSAKDNAVQTLLGYFRKAVDTNGWDILLGMLCITFLLVMKEVKWPAWKPRAGSTEKKPPKWWIFAQQTVRMMSVCRYAICVVVATLAVYLLQERNINVISATGKLDGGLPVPKLPNFAVGGLAFGEVMGSFGAGLALVPLLATMESIAVAKTFASRFRYNIFTTQEFIALGAVNIVSSFFGSIPVTGAFTRTALAAESGVRTSLAGFITGGFVIVSIVALSSMMQYIPKAAMAAVVICSCLVMFDFQIFRELWHIRKSELFVLVFTMVACLLLRAEYGLLMGLTLSILMLVYPMARPIVLVSRKVREGITDKNLESYQITVTPQSSVVFPAAEFMKEIFSDNLFNETVTANFPPRMSTVARDGGPRRLGQTEMREALPPIVFNGIHLTSSDYSTLRALRSVYVNCKSTHRDLRFVNTSSDILNIIIPPQKPPRVRRTKQQKVDIGPTNGKQEEIQKEKLLDDE</sequence>
<feature type="region of interest" description="Disordered" evidence="5">
    <location>
        <begin position="1"/>
        <end position="28"/>
    </location>
</feature>
<organism evidence="8 9">
    <name type="scientific">Ramazzottius varieornatus</name>
    <name type="common">Water bear</name>
    <name type="synonym">Tardigrade</name>
    <dbReference type="NCBI Taxonomy" id="947166"/>
    <lineage>
        <taxon>Eukaryota</taxon>
        <taxon>Metazoa</taxon>
        <taxon>Ecdysozoa</taxon>
        <taxon>Tardigrada</taxon>
        <taxon>Eutardigrada</taxon>
        <taxon>Parachela</taxon>
        <taxon>Hypsibioidea</taxon>
        <taxon>Ramazzottiidae</taxon>
        <taxon>Ramazzottius</taxon>
    </lineage>
</organism>
<feature type="transmembrane region" description="Helical" evidence="6">
    <location>
        <begin position="364"/>
        <end position="382"/>
    </location>
</feature>
<gene>
    <name evidence="8" type="primary">RvY_15732-1</name>
    <name evidence="8" type="synonym">RvY_15732.1</name>
    <name evidence="8" type="ORF">RvY_15732</name>
</gene>
<dbReference type="OrthoDB" id="288203at2759"/>